<proteinExistence type="predicted"/>
<feature type="transmembrane region" description="Helical" evidence="2">
    <location>
        <begin position="12"/>
        <end position="30"/>
    </location>
</feature>
<dbReference type="PANTHER" id="PTHR40465:SF1">
    <property type="entry name" value="DUF6534 DOMAIN-CONTAINING PROTEIN"/>
    <property type="match status" value="1"/>
</dbReference>
<dbReference type="AlphaFoldDB" id="A0A4Z0ABY5"/>
<organism evidence="4 5">
    <name type="scientific">Hericium alpestre</name>
    <dbReference type="NCBI Taxonomy" id="135208"/>
    <lineage>
        <taxon>Eukaryota</taxon>
        <taxon>Fungi</taxon>
        <taxon>Dikarya</taxon>
        <taxon>Basidiomycota</taxon>
        <taxon>Agaricomycotina</taxon>
        <taxon>Agaricomycetes</taxon>
        <taxon>Russulales</taxon>
        <taxon>Hericiaceae</taxon>
        <taxon>Hericium</taxon>
    </lineage>
</organism>
<feature type="transmembrane region" description="Helical" evidence="2">
    <location>
        <begin position="112"/>
        <end position="137"/>
    </location>
</feature>
<reference evidence="4 5" key="1">
    <citation type="submission" date="2019-02" db="EMBL/GenBank/DDBJ databases">
        <title>Genome sequencing of the rare red list fungi Hericium alpestre (H. flagellum).</title>
        <authorList>
            <person name="Buettner E."/>
            <person name="Kellner H."/>
        </authorList>
    </citation>
    <scope>NUCLEOTIDE SEQUENCE [LARGE SCALE GENOMIC DNA]</scope>
    <source>
        <strain evidence="4 5">DSM 108284</strain>
    </source>
</reference>
<keyword evidence="2" id="KW-0472">Membrane</keyword>
<name>A0A4Z0ABY5_9AGAM</name>
<dbReference type="PANTHER" id="PTHR40465">
    <property type="entry name" value="CHROMOSOME 1, WHOLE GENOME SHOTGUN SEQUENCE"/>
    <property type="match status" value="1"/>
</dbReference>
<evidence type="ECO:0000313" key="4">
    <source>
        <dbReference type="EMBL" id="TFY83907.1"/>
    </source>
</evidence>
<dbReference type="Proteomes" id="UP000298061">
    <property type="component" value="Unassembled WGS sequence"/>
</dbReference>
<keyword evidence="2" id="KW-1133">Transmembrane helix</keyword>
<evidence type="ECO:0000313" key="5">
    <source>
        <dbReference type="Proteomes" id="UP000298061"/>
    </source>
</evidence>
<dbReference type="Pfam" id="PF20152">
    <property type="entry name" value="DUF6534"/>
    <property type="match status" value="1"/>
</dbReference>
<gene>
    <name evidence="4" type="ORF">EWM64_g100</name>
</gene>
<keyword evidence="5" id="KW-1185">Reference proteome</keyword>
<dbReference type="EMBL" id="SFCI01000004">
    <property type="protein sequence ID" value="TFY83907.1"/>
    <property type="molecule type" value="Genomic_DNA"/>
</dbReference>
<keyword evidence="2" id="KW-0812">Transmembrane</keyword>
<evidence type="ECO:0000259" key="3">
    <source>
        <dbReference type="Pfam" id="PF20152"/>
    </source>
</evidence>
<feature type="transmembrane region" description="Helical" evidence="2">
    <location>
        <begin position="143"/>
        <end position="162"/>
    </location>
</feature>
<protein>
    <recommendedName>
        <fullName evidence="3">DUF6534 domain-containing protein</fullName>
    </recommendedName>
</protein>
<dbReference type="InterPro" id="IPR045339">
    <property type="entry name" value="DUF6534"/>
</dbReference>
<comment type="caution">
    <text evidence="4">The sequence shown here is derived from an EMBL/GenBank/DDBJ whole genome shotgun (WGS) entry which is preliminary data.</text>
</comment>
<feature type="compositionally biased region" description="Polar residues" evidence="1">
    <location>
        <begin position="192"/>
        <end position="207"/>
    </location>
</feature>
<dbReference type="OrthoDB" id="3206554at2759"/>
<sequence length="257" mass="28807">MIYRLSGQKWYLVAPIIVLAILRVCIGLGVSSSNLDFIMDKWLIRMCLHLSIYNTMLRSWAAFTDQCTWAITSGYAVSAAIDVIIAATLCFNLNSGRKRDSFSSTNRLIDTFTMYTINNGILTGAAAILSMICWFTLKGTLVFLGTHFLIGKSYTLSVLTSLNMRRLIRNSYKTGLMGARPRQIQPRETFDPSIQSPDSGNIMLQPQSDSMPTITIEKTEHYDPVTTGMTATAVDVEANGHMNKIVFEEFRDYPGRR</sequence>
<evidence type="ECO:0000256" key="1">
    <source>
        <dbReference type="SAM" id="MobiDB-lite"/>
    </source>
</evidence>
<feature type="transmembrane region" description="Helical" evidence="2">
    <location>
        <begin position="69"/>
        <end position="91"/>
    </location>
</feature>
<feature type="domain" description="DUF6534" evidence="3">
    <location>
        <begin position="78"/>
        <end position="166"/>
    </location>
</feature>
<feature type="region of interest" description="Disordered" evidence="1">
    <location>
        <begin position="188"/>
        <end position="207"/>
    </location>
</feature>
<accession>A0A4Z0ABY5</accession>
<dbReference type="STRING" id="135208.A0A4Z0ABY5"/>
<evidence type="ECO:0000256" key="2">
    <source>
        <dbReference type="SAM" id="Phobius"/>
    </source>
</evidence>